<dbReference type="PANTHER" id="PTHR13096:SF8">
    <property type="entry name" value="RIBOSOMAL OXYGENASE 1"/>
    <property type="match status" value="1"/>
</dbReference>
<sequence>MYVPTFASLVGDEERFFAEHFGRSPLLRREALTGPPEELLSVADLDDCLHQEALRTQYLRLVKRGDLIHEGTYTQPLRVQRKYIPDRVVPERVYEHFRTGASVVWHSMNHFRPNLRALNAMLAQRFATRSDSLAFLTPAGQQGFVIHHDPNDTFVIHLHGSKRWRVWPTAEVLRPDGRPYKVGEEYRAEHLGEPLLDVTLRPGDVMYLPSGTPHVAAAEDSVSLHLTVTVTPRTWPELLRSTVAEAMPADPEHRGFPHLTEETTEEQAAALKDRIELLVERLRAIDPRAEVARLTAEGRDAEGIAAGHRFASAAAVDETDASTPVRAAHADFSFTQSAAGDRVGVRFDGKTVAVPRSVADALRSCAAGAVVPAGRFVPNAAPEDSVKAVKTLARLGAVALEP</sequence>
<gene>
    <name evidence="5" type="ORF">FEF34_31850</name>
</gene>
<comment type="caution">
    <text evidence="5">The sequence shown here is derived from an EMBL/GenBank/DDBJ whole genome shotgun (WGS) entry which is preliminary data.</text>
</comment>
<dbReference type="OrthoDB" id="9764016at2"/>
<organism evidence="5 6">
    <name type="scientific">Streptomyces marianii</name>
    <dbReference type="NCBI Taxonomy" id="1817406"/>
    <lineage>
        <taxon>Bacteria</taxon>
        <taxon>Bacillati</taxon>
        <taxon>Actinomycetota</taxon>
        <taxon>Actinomycetes</taxon>
        <taxon>Kitasatosporales</taxon>
        <taxon>Streptomycetaceae</taxon>
        <taxon>Streptomyces</taxon>
    </lineage>
</organism>
<dbReference type="EMBL" id="VAWE01000001">
    <property type="protein sequence ID" value="TLQ46954.1"/>
    <property type="molecule type" value="Genomic_DNA"/>
</dbReference>
<dbReference type="PANTHER" id="PTHR13096">
    <property type="entry name" value="MINA53 MYC INDUCED NUCLEAR ANTIGEN"/>
    <property type="match status" value="1"/>
</dbReference>
<keyword evidence="3" id="KW-0408">Iron</keyword>
<evidence type="ECO:0000313" key="5">
    <source>
        <dbReference type="EMBL" id="TLQ46954.1"/>
    </source>
</evidence>
<evidence type="ECO:0000313" key="6">
    <source>
        <dbReference type="Proteomes" id="UP000305921"/>
    </source>
</evidence>
<dbReference type="SUPFAM" id="SSF51197">
    <property type="entry name" value="Clavaminate synthase-like"/>
    <property type="match status" value="1"/>
</dbReference>
<evidence type="ECO:0000256" key="1">
    <source>
        <dbReference type="ARBA" id="ARBA00001954"/>
    </source>
</evidence>
<evidence type="ECO:0000256" key="3">
    <source>
        <dbReference type="ARBA" id="ARBA00023004"/>
    </source>
</evidence>
<protein>
    <recommendedName>
        <fullName evidence="4">JmjC domain-containing protein</fullName>
    </recommendedName>
</protein>
<keyword evidence="6" id="KW-1185">Reference proteome</keyword>
<accession>A0A5R9EGH6</accession>
<dbReference type="AlphaFoldDB" id="A0A5R9EGH6"/>
<dbReference type="GO" id="GO:0046872">
    <property type="term" value="F:metal ion binding"/>
    <property type="evidence" value="ECO:0007669"/>
    <property type="project" value="UniProtKB-KW"/>
</dbReference>
<feature type="domain" description="JmjC" evidence="4">
    <location>
        <begin position="78"/>
        <end position="247"/>
    </location>
</feature>
<dbReference type="RefSeq" id="WP_138056251.1">
    <property type="nucleotide sequence ID" value="NZ_VAWE01000001.1"/>
</dbReference>
<comment type="cofactor">
    <cofactor evidence="1">
        <name>Fe(2+)</name>
        <dbReference type="ChEBI" id="CHEBI:29033"/>
    </cofactor>
</comment>
<name>A0A5R9EGH6_9ACTN</name>
<reference evidence="5 6" key="1">
    <citation type="submission" date="2019-05" db="EMBL/GenBank/DDBJ databases">
        <title>Streptomyces marianii sp. nov., a novel marine actinomycete from southern coast of India.</title>
        <authorList>
            <person name="Iniyan A.M."/>
            <person name="Wink J."/>
            <person name="Ramprasad E."/>
            <person name="Ramana C.V."/>
            <person name="Bunk B."/>
            <person name="Sproer C."/>
            <person name="Joseph F.-J.R.S."/>
            <person name="Vincent S.G.P."/>
        </authorList>
    </citation>
    <scope>NUCLEOTIDE SEQUENCE [LARGE SCALE GENOMIC DNA]</scope>
    <source>
        <strain evidence="5 6">ICN19</strain>
    </source>
</reference>
<dbReference type="InterPro" id="IPR039994">
    <property type="entry name" value="NO66-like"/>
</dbReference>
<dbReference type="PROSITE" id="PS51184">
    <property type="entry name" value="JMJC"/>
    <property type="match status" value="1"/>
</dbReference>
<proteinExistence type="predicted"/>
<dbReference type="Pfam" id="PF08007">
    <property type="entry name" value="JmjC_2"/>
    <property type="match status" value="1"/>
</dbReference>
<dbReference type="Proteomes" id="UP000305921">
    <property type="component" value="Unassembled WGS sequence"/>
</dbReference>
<evidence type="ECO:0000259" key="4">
    <source>
        <dbReference type="PROSITE" id="PS51184"/>
    </source>
</evidence>
<keyword evidence="2" id="KW-0479">Metal-binding</keyword>
<dbReference type="Gene3D" id="2.60.120.650">
    <property type="entry name" value="Cupin"/>
    <property type="match status" value="1"/>
</dbReference>
<evidence type="ECO:0000256" key="2">
    <source>
        <dbReference type="ARBA" id="ARBA00022723"/>
    </source>
</evidence>
<dbReference type="InterPro" id="IPR003347">
    <property type="entry name" value="JmjC_dom"/>
</dbReference>